<dbReference type="SMART" id="SM00530">
    <property type="entry name" value="HTH_XRE"/>
    <property type="match status" value="1"/>
</dbReference>
<dbReference type="KEGG" id="git:C6V83_02590"/>
<evidence type="ECO:0000313" key="3">
    <source>
        <dbReference type="EMBL" id="AVL99343.1"/>
    </source>
</evidence>
<dbReference type="OrthoDB" id="4282897at2"/>
<feature type="domain" description="HTH cro/C1-type" evidence="2">
    <location>
        <begin position="5"/>
        <end position="59"/>
    </location>
</feature>
<dbReference type="PROSITE" id="PS50943">
    <property type="entry name" value="HTH_CROC1"/>
    <property type="match status" value="1"/>
</dbReference>
<dbReference type="Proteomes" id="UP000239814">
    <property type="component" value="Chromosome"/>
</dbReference>
<dbReference type="CDD" id="cd00093">
    <property type="entry name" value="HTH_XRE"/>
    <property type="match status" value="1"/>
</dbReference>
<reference evidence="3 4" key="1">
    <citation type="submission" date="2018-03" db="EMBL/GenBank/DDBJ databases">
        <title>Characteristics and genome of n-alkane degrading marine bacteria Gordonia iterans isolated from crude oil contaminated in Tae-an, South Korea.</title>
        <authorList>
            <person name="Lee S.-S."/>
            <person name="Kim H."/>
        </authorList>
    </citation>
    <scope>NUCLEOTIDE SEQUENCE [LARGE SCALE GENOMIC DNA]</scope>
    <source>
        <strain evidence="3 4">Co17</strain>
    </source>
</reference>
<dbReference type="GO" id="GO:0003700">
    <property type="term" value="F:DNA-binding transcription factor activity"/>
    <property type="evidence" value="ECO:0007669"/>
    <property type="project" value="TreeGrafter"/>
</dbReference>
<accession>A0A2S0KCG5</accession>
<evidence type="ECO:0000313" key="4">
    <source>
        <dbReference type="Proteomes" id="UP000239814"/>
    </source>
</evidence>
<evidence type="ECO:0000259" key="2">
    <source>
        <dbReference type="PROSITE" id="PS50943"/>
    </source>
</evidence>
<proteinExistence type="predicted"/>
<sequence length="60" mass="6565">MWQELRVLREKDGHSLTSLAKAAGMSLGYLSDLENGRREPNATVTKKLAVALNVPVSVLE</sequence>
<dbReference type="PANTHER" id="PTHR46797">
    <property type="entry name" value="HTH-TYPE TRANSCRIPTIONAL REGULATOR"/>
    <property type="match status" value="1"/>
</dbReference>
<dbReference type="EMBL" id="CP027433">
    <property type="protein sequence ID" value="AVL99343.1"/>
    <property type="molecule type" value="Genomic_DNA"/>
</dbReference>
<dbReference type="InterPro" id="IPR001387">
    <property type="entry name" value="Cro/C1-type_HTH"/>
</dbReference>
<dbReference type="PANTHER" id="PTHR46797:SF2">
    <property type="entry name" value="TRANSCRIPTIONAL REGULATOR"/>
    <property type="match status" value="1"/>
</dbReference>
<name>A0A2S0KCG5_9ACTN</name>
<dbReference type="InterPro" id="IPR050807">
    <property type="entry name" value="TransReg_Diox_bact_type"/>
</dbReference>
<dbReference type="SUPFAM" id="SSF47413">
    <property type="entry name" value="lambda repressor-like DNA-binding domains"/>
    <property type="match status" value="1"/>
</dbReference>
<dbReference type="InterPro" id="IPR010982">
    <property type="entry name" value="Lambda_DNA-bd_dom_sf"/>
</dbReference>
<dbReference type="AlphaFoldDB" id="A0A2S0KCG5"/>
<keyword evidence="1" id="KW-0238">DNA-binding</keyword>
<protein>
    <submittedName>
        <fullName evidence="3">XRE family transcriptional regulator</fullName>
    </submittedName>
</protein>
<dbReference type="GO" id="GO:0005829">
    <property type="term" value="C:cytosol"/>
    <property type="evidence" value="ECO:0007669"/>
    <property type="project" value="TreeGrafter"/>
</dbReference>
<dbReference type="RefSeq" id="WP_105941078.1">
    <property type="nucleotide sequence ID" value="NZ_CP027433.1"/>
</dbReference>
<keyword evidence="4" id="KW-1185">Reference proteome</keyword>
<organism evidence="3 4">
    <name type="scientific">Gordonia iterans</name>
    <dbReference type="NCBI Taxonomy" id="1004901"/>
    <lineage>
        <taxon>Bacteria</taxon>
        <taxon>Bacillati</taxon>
        <taxon>Actinomycetota</taxon>
        <taxon>Actinomycetes</taxon>
        <taxon>Mycobacteriales</taxon>
        <taxon>Gordoniaceae</taxon>
        <taxon>Gordonia</taxon>
    </lineage>
</organism>
<dbReference type="GO" id="GO:0003677">
    <property type="term" value="F:DNA binding"/>
    <property type="evidence" value="ECO:0007669"/>
    <property type="project" value="UniProtKB-KW"/>
</dbReference>
<gene>
    <name evidence="3" type="ORF">C6V83_02590</name>
</gene>
<evidence type="ECO:0000256" key="1">
    <source>
        <dbReference type="ARBA" id="ARBA00023125"/>
    </source>
</evidence>
<dbReference type="Pfam" id="PF01381">
    <property type="entry name" value="HTH_3"/>
    <property type="match status" value="1"/>
</dbReference>
<dbReference type="Gene3D" id="1.10.260.40">
    <property type="entry name" value="lambda repressor-like DNA-binding domains"/>
    <property type="match status" value="1"/>
</dbReference>